<evidence type="ECO:0000256" key="5">
    <source>
        <dbReference type="ARBA" id="ARBA00022692"/>
    </source>
</evidence>
<keyword evidence="5 9" id="KW-0812">Transmembrane</keyword>
<comment type="subcellular location">
    <subcellularLocation>
        <location evidence="1 9">Cell inner membrane</location>
        <topology evidence="1 9">Multi-pass membrane protein</topology>
    </subcellularLocation>
</comment>
<feature type="transmembrane region" description="Helical" evidence="9">
    <location>
        <begin position="92"/>
        <end position="113"/>
    </location>
</feature>
<evidence type="ECO:0000256" key="2">
    <source>
        <dbReference type="ARBA" id="ARBA00022448"/>
    </source>
</evidence>
<keyword evidence="3" id="KW-1003">Cell membrane</keyword>
<gene>
    <name evidence="11" type="ORF">CK497_09580</name>
</gene>
<dbReference type="Pfam" id="PF04290">
    <property type="entry name" value="DctQ"/>
    <property type="match status" value="1"/>
</dbReference>
<dbReference type="PANTHER" id="PTHR35011:SF4">
    <property type="entry name" value="SLL1102 PROTEIN"/>
    <property type="match status" value="1"/>
</dbReference>
<feature type="transmembrane region" description="Helical" evidence="9">
    <location>
        <begin position="55"/>
        <end position="71"/>
    </location>
</feature>
<comment type="caution">
    <text evidence="9">Lacks conserved residue(s) required for the propagation of feature annotation.</text>
</comment>
<keyword evidence="12" id="KW-1185">Reference proteome</keyword>
<sequence length="168" mass="19027">MHYVRSLCGYITAMNLMVGRVVGYSIYLIFILLIAEVIMRYFFRQPTTWTGELSQLVFGAYVMLSGAYLLANKGHVNVDIFYQKLSPKAQSFINLITSFLFFAFISVLIIEGWELASDSISRIERSGTAWNPQIWPVKLAVPVGACLLLLQGISNFVEDFLILIEKKV</sequence>
<accession>A0ABX4HIM3</accession>
<dbReference type="EMBL" id="NSKA01000003">
    <property type="protein sequence ID" value="PAU72019.1"/>
    <property type="molecule type" value="Genomic_DNA"/>
</dbReference>
<comment type="similarity">
    <text evidence="8 9">Belongs to the TRAP transporter small permease family.</text>
</comment>
<evidence type="ECO:0000256" key="1">
    <source>
        <dbReference type="ARBA" id="ARBA00004429"/>
    </source>
</evidence>
<dbReference type="InterPro" id="IPR007387">
    <property type="entry name" value="TRAP_DctQ"/>
</dbReference>
<keyword evidence="2 9" id="KW-0813">Transport</keyword>
<dbReference type="RefSeq" id="WP_095603533.1">
    <property type="nucleotide sequence ID" value="NZ_NSKA01000003.1"/>
</dbReference>
<comment type="function">
    <text evidence="9">Part of the tripartite ATP-independent periplasmic (TRAP) transport system.</text>
</comment>
<reference evidence="11 12" key="1">
    <citation type="submission" date="2017-08" db="EMBL/GenBank/DDBJ databases">
        <title>Halomonas binhaiensis sp. nov., isolated from saline alkaline soil.</title>
        <authorList>
            <person name="Wang D."/>
            <person name="Zhang G."/>
        </authorList>
    </citation>
    <scope>NUCLEOTIDE SEQUENCE [LARGE SCALE GENOMIC DNA]</scope>
    <source>
        <strain evidence="11 12">WN018</strain>
    </source>
</reference>
<comment type="subunit">
    <text evidence="9">The complex comprises the extracytoplasmic solute receptor protein and the two transmembrane proteins.</text>
</comment>
<feature type="domain" description="Tripartite ATP-independent periplasmic transporters DctQ component" evidence="10">
    <location>
        <begin position="29"/>
        <end position="160"/>
    </location>
</feature>
<keyword evidence="7 9" id="KW-0472">Membrane</keyword>
<evidence type="ECO:0000256" key="3">
    <source>
        <dbReference type="ARBA" id="ARBA00022475"/>
    </source>
</evidence>
<keyword evidence="6 9" id="KW-1133">Transmembrane helix</keyword>
<evidence type="ECO:0000313" key="11">
    <source>
        <dbReference type="EMBL" id="PAU72019.1"/>
    </source>
</evidence>
<dbReference type="PANTHER" id="PTHR35011">
    <property type="entry name" value="2,3-DIKETO-L-GULONATE TRAP TRANSPORTER SMALL PERMEASE PROTEIN YIAM"/>
    <property type="match status" value="1"/>
</dbReference>
<dbReference type="Proteomes" id="UP000218675">
    <property type="component" value="Unassembled WGS sequence"/>
</dbReference>
<feature type="transmembrane region" description="Helical" evidence="9">
    <location>
        <begin position="21"/>
        <end position="43"/>
    </location>
</feature>
<evidence type="ECO:0000256" key="4">
    <source>
        <dbReference type="ARBA" id="ARBA00022519"/>
    </source>
</evidence>
<comment type="caution">
    <text evidence="11">The sequence shown here is derived from an EMBL/GenBank/DDBJ whole genome shotgun (WGS) entry which is preliminary data.</text>
</comment>
<evidence type="ECO:0000256" key="6">
    <source>
        <dbReference type="ARBA" id="ARBA00022989"/>
    </source>
</evidence>
<evidence type="ECO:0000256" key="9">
    <source>
        <dbReference type="RuleBase" id="RU369079"/>
    </source>
</evidence>
<organism evidence="11 12">
    <name type="scientific">Vreelandella alkaliphila</name>
    <dbReference type="NCBI Taxonomy" id="272774"/>
    <lineage>
        <taxon>Bacteria</taxon>
        <taxon>Pseudomonadati</taxon>
        <taxon>Pseudomonadota</taxon>
        <taxon>Gammaproteobacteria</taxon>
        <taxon>Oceanospirillales</taxon>
        <taxon>Halomonadaceae</taxon>
        <taxon>Vreelandella</taxon>
    </lineage>
</organism>
<keyword evidence="4 9" id="KW-0997">Cell inner membrane</keyword>
<dbReference type="InterPro" id="IPR055348">
    <property type="entry name" value="DctQ"/>
</dbReference>
<evidence type="ECO:0000313" key="12">
    <source>
        <dbReference type="Proteomes" id="UP000218675"/>
    </source>
</evidence>
<evidence type="ECO:0000256" key="7">
    <source>
        <dbReference type="ARBA" id="ARBA00023136"/>
    </source>
</evidence>
<protein>
    <recommendedName>
        <fullName evidence="9">TRAP transporter small permease protein</fullName>
    </recommendedName>
</protein>
<name>A0ABX4HIM3_9GAMM</name>
<evidence type="ECO:0000259" key="10">
    <source>
        <dbReference type="Pfam" id="PF04290"/>
    </source>
</evidence>
<proteinExistence type="inferred from homology"/>
<evidence type="ECO:0000256" key="8">
    <source>
        <dbReference type="ARBA" id="ARBA00038436"/>
    </source>
</evidence>